<protein>
    <submittedName>
        <fullName evidence="1">Haloacid dehalogenase superfamily, subfamily IA, variant 3 with third motif having DD or ED/haloacid dehalogenase superfamily, subfamily IA, variant 1 with third motif having Dx(3-4)D or Dx(3-4)E</fullName>
    </submittedName>
</protein>
<dbReference type="AlphaFoldDB" id="A0A1M6MAP9"/>
<dbReference type="InterPro" id="IPR041492">
    <property type="entry name" value="HAD_2"/>
</dbReference>
<dbReference type="RefSeq" id="WP_073010798.1">
    <property type="nucleotide sequence ID" value="NZ_FQZO01000008.1"/>
</dbReference>
<evidence type="ECO:0000313" key="1">
    <source>
        <dbReference type="EMBL" id="SHJ80526.1"/>
    </source>
</evidence>
<accession>A0A1M6MAP9</accession>
<dbReference type="PANTHER" id="PTHR18901">
    <property type="entry name" value="2-DEOXYGLUCOSE-6-PHOSPHATE PHOSPHATASE 2"/>
    <property type="match status" value="1"/>
</dbReference>
<dbReference type="InterPro" id="IPR006439">
    <property type="entry name" value="HAD-SF_hydro_IA"/>
</dbReference>
<dbReference type="SFLD" id="SFLDS00003">
    <property type="entry name" value="Haloacid_Dehalogenase"/>
    <property type="match status" value="1"/>
</dbReference>
<proteinExistence type="predicted"/>
<dbReference type="STRING" id="1121298.SAMN05444401_3920"/>
<dbReference type="InterPro" id="IPR023198">
    <property type="entry name" value="PGP-like_dom2"/>
</dbReference>
<dbReference type="Pfam" id="PF13419">
    <property type="entry name" value="HAD_2"/>
    <property type="match status" value="1"/>
</dbReference>
<reference evidence="1 2" key="1">
    <citation type="submission" date="2016-11" db="EMBL/GenBank/DDBJ databases">
        <authorList>
            <person name="Jaros S."/>
            <person name="Januszkiewicz K."/>
            <person name="Wedrychowicz H."/>
        </authorList>
    </citation>
    <scope>NUCLEOTIDE SEQUENCE [LARGE SCALE GENOMIC DNA]</scope>
    <source>
        <strain evidence="1 2">DSM 21864</strain>
    </source>
</reference>
<dbReference type="NCBIfam" id="TIGR01549">
    <property type="entry name" value="HAD-SF-IA-v1"/>
    <property type="match status" value="1"/>
</dbReference>
<dbReference type="PRINTS" id="PR00413">
    <property type="entry name" value="HADHALOGNASE"/>
</dbReference>
<dbReference type="InterPro" id="IPR036412">
    <property type="entry name" value="HAD-like_sf"/>
</dbReference>
<dbReference type="OrthoDB" id="9797743at2"/>
<keyword evidence="2" id="KW-1185">Reference proteome</keyword>
<dbReference type="Gene3D" id="3.40.50.1000">
    <property type="entry name" value="HAD superfamily/HAD-like"/>
    <property type="match status" value="1"/>
</dbReference>
<dbReference type="NCBIfam" id="TIGR01509">
    <property type="entry name" value="HAD-SF-IA-v3"/>
    <property type="match status" value="1"/>
</dbReference>
<dbReference type="SFLD" id="SFLDG01135">
    <property type="entry name" value="C1.5.6:_HAD__Beta-PGM__Phospha"/>
    <property type="match status" value="1"/>
</dbReference>
<dbReference type="Gene3D" id="1.10.150.240">
    <property type="entry name" value="Putative phosphatase, domain 2"/>
    <property type="match status" value="1"/>
</dbReference>
<dbReference type="SUPFAM" id="SSF56784">
    <property type="entry name" value="HAD-like"/>
    <property type="match status" value="1"/>
</dbReference>
<sequence length="221" mass="25121">MLKDIKAVIFDLDGTLVDSMWVWEKIDKDYLSGLGFDVPYNLKDEINHLSFDETAIYFKDKFNIIDSLEVIKATWHNMAISEYSSNVPLKPGAENFLKHIKNLGLKIGLATSNSTELLEAVLMKHNIYEYFDVITTTNEVKRGKNFPDVYLLCAERLGVSPEHCLVFEDIQAAVMGAKAAGMKVAAVHDPAAEYQREELERLADHYVLSYENILEGTRHLF</sequence>
<dbReference type="GO" id="GO:0016791">
    <property type="term" value="F:phosphatase activity"/>
    <property type="evidence" value="ECO:0007669"/>
    <property type="project" value="TreeGrafter"/>
</dbReference>
<name>A0A1M6MAP9_9CLOT</name>
<dbReference type="InterPro" id="IPR023214">
    <property type="entry name" value="HAD_sf"/>
</dbReference>
<organism evidence="1 2">
    <name type="scientific">Clostridium amylolyticum</name>
    <dbReference type="NCBI Taxonomy" id="1121298"/>
    <lineage>
        <taxon>Bacteria</taxon>
        <taxon>Bacillati</taxon>
        <taxon>Bacillota</taxon>
        <taxon>Clostridia</taxon>
        <taxon>Eubacteriales</taxon>
        <taxon>Clostridiaceae</taxon>
        <taxon>Clostridium</taxon>
    </lineage>
</organism>
<dbReference type="EMBL" id="FQZO01000008">
    <property type="protein sequence ID" value="SHJ80526.1"/>
    <property type="molecule type" value="Genomic_DNA"/>
</dbReference>
<evidence type="ECO:0000313" key="2">
    <source>
        <dbReference type="Proteomes" id="UP000184080"/>
    </source>
</evidence>
<gene>
    <name evidence="1" type="ORF">SAMN05444401_3920</name>
</gene>
<dbReference type="SFLD" id="SFLDG01129">
    <property type="entry name" value="C1.5:_HAD__Beta-PGM__Phosphata"/>
    <property type="match status" value="1"/>
</dbReference>
<dbReference type="Proteomes" id="UP000184080">
    <property type="component" value="Unassembled WGS sequence"/>
</dbReference>
<dbReference type="PANTHER" id="PTHR18901:SF38">
    <property type="entry name" value="PSEUDOURIDINE-5'-PHOSPHATASE"/>
    <property type="match status" value="1"/>
</dbReference>
<dbReference type="CDD" id="cd07505">
    <property type="entry name" value="HAD_BPGM-like"/>
    <property type="match status" value="1"/>
</dbReference>